<gene>
    <name evidence="2" type="ORF">Strain138_000653</name>
    <name evidence="3" type="ORF">Strain318_000653</name>
</gene>
<sequence length="439" mass="46775">MRRFSLLAALCIGGTLPPLVPLAAQATLRGVLVDSLRTGGPVEGASVVLMGANRRVTTERGGRFEFTDLPAGQYTVAYWAPWLDSLGLPALQRQVQLRGSRTESITLSTPSRATVQRAVCGDVLSDEQGILIGEVRDGEGNPGAGIGVYARWLETVIQGNEVAQGTMAATDTASAAGSFVLCGVPLDAEFTLRAVGRDGVGSGELLVKASGSIARRDIVVGAPGATLRVIGRVVKQNGDPIPDATVLVAGDSSVAVRSDSSGRFAIPAMARRSSQLVVRSLGYVPVVRAIDPFDAELDLDEIALEVAPRELATVTVTGQAMTASQAQFETRRARASGGVFVDEGELSKLGMPNASNVATFNPRVAVQQTRQGPMMMMRRGSEFCRPRFFIDGYDFRDITADEENSFLRVAKRIEMYTANNAPQQFNDFNGCGSIVIWTY</sequence>
<keyword evidence="2" id="KW-0378">Hydrolase</keyword>
<keyword evidence="4" id="KW-1185">Reference proteome</keyword>
<evidence type="ECO:0000256" key="1">
    <source>
        <dbReference type="SAM" id="SignalP"/>
    </source>
</evidence>
<dbReference type="EMBL" id="CP130612">
    <property type="protein sequence ID" value="WKW11407.1"/>
    <property type="molecule type" value="Genomic_DNA"/>
</dbReference>
<name>A0AA49JSY1_9BACT</name>
<organism evidence="2">
    <name type="scientific">Pseudogemmatithrix spongiicola</name>
    <dbReference type="NCBI Taxonomy" id="3062599"/>
    <lineage>
        <taxon>Bacteria</taxon>
        <taxon>Pseudomonadati</taxon>
        <taxon>Gemmatimonadota</taxon>
        <taxon>Gemmatimonadia</taxon>
        <taxon>Gemmatimonadales</taxon>
        <taxon>Gemmatimonadaceae</taxon>
        <taxon>Pseudogemmatithrix</taxon>
    </lineage>
</organism>
<reference evidence="2" key="1">
    <citation type="submission" date="2023-07" db="EMBL/GenBank/DDBJ databases">
        <authorList>
            <person name="Haufschild T."/>
            <person name="Kallscheuer N."/>
            <person name="Hammer J."/>
            <person name="Kohn T."/>
            <person name="Kabuu M."/>
            <person name="Jogler M."/>
            <person name="Wohfarth N."/>
            <person name="Heuer A."/>
            <person name="Rohde M."/>
            <person name="van Teeseling M.C.F."/>
            <person name="Jogler C."/>
        </authorList>
    </citation>
    <scope>NUCLEOTIDE SEQUENCE</scope>
    <source>
        <strain evidence="2">Strain 138</strain>
        <strain evidence="3">Strain 318</strain>
    </source>
</reference>
<dbReference type="EMBL" id="CP130613">
    <property type="protein sequence ID" value="WKW14317.1"/>
    <property type="molecule type" value="Genomic_DNA"/>
</dbReference>
<dbReference type="KEGG" id="pspc:Strain318_000653"/>
<dbReference type="InterPro" id="IPR008969">
    <property type="entry name" value="CarboxyPept-like_regulatory"/>
</dbReference>
<proteinExistence type="predicted"/>
<dbReference type="SUPFAM" id="SSF49464">
    <property type="entry name" value="Carboxypeptidase regulatory domain-like"/>
    <property type="match status" value="1"/>
</dbReference>
<dbReference type="AlphaFoldDB" id="A0AA49JSY1"/>
<protein>
    <submittedName>
        <fullName evidence="2">Carboxypeptidase regulatory-like domain-containing protein</fullName>
    </submittedName>
</protein>
<dbReference type="Gene3D" id="2.60.40.1120">
    <property type="entry name" value="Carboxypeptidase-like, regulatory domain"/>
    <property type="match status" value="2"/>
</dbReference>
<dbReference type="Pfam" id="PF13620">
    <property type="entry name" value="CarboxypepD_reg"/>
    <property type="match status" value="2"/>
</dbReference>
<dbReference type="SUPFAM" id="SSF49452">
    <property type="entry name" value="Starch-binding domain-like"/>
    <property type="match status" value="1"/>
</dbReference>
<feature type="signal peptide" evidence="1">
    <location>
        <begin position="1"/>
        <end position="23"/>
    </location>
</feature>
<dbReference type="GO" id="GO:0004180">
    <property type="term" value="F:carboxypeptidase activity"/>
    <property type="evidence" value="ECO:0007669"/>
    <property type="project" value="UniProtKB-KW"/>
</dbReference>
<dbReference type="Proteomes" id="UP001229955">
    <property type="component" value="Chromosome"/>
</dbReference>
<keyword evidence="2" id="KW-0645">Protease</keyword>
<keyword evidence="1" id="KW-0732">Signal</keyword>
<evidence type="ECO:0000313" key="2">
    <source>
        <dbReference type="EMBL" id="WKW11407.1"/>
    </source>
</evidence>
<dbReference type="GO" id="GO:0030246">
    <property type="term" value="F:carbohydrate binding"/>
    <property type="evidence" value="ECO:0007669"/>
    <property type="project" value="InterPro"/>
</dbReference>
<keyword evidence="2" id="KW-0121">Carboxypeptidase</keyword>
<dbReference type="InterPro" id="IPR013784">
    <property type="entry name" value="Carb-bd-like_fold"/>
</dbReference>
<feature type="chain" id="PRO_5041241838" evidence="1">
    <location>
        <begin position="24"/>
        <end position="439"/>
    </location>
</feature>
<accession>A0AA49JSY1</accession>
<evidence type="ECO:0000313" key="4">
    <source>
        <dbReference type="Proteomes" id="UP001229955"/>
    </source>
</evidence>
<dbReference type="RefSeq" id="WP_367887105.1">
    <property type="nucleotide sequence ID" value="NZ_CP130612.1"/>
</dbReference>
<accession>A0AA49JYC5</accession>
<evidence type="ECO:0000313" key="3">
    <source>
        <dbReference type="EMBL" id="WKW14317.1"/>
    </source>
</evidence>